<evidence type="ECO:0000313" key="2">
    <source>
        <dbReference type="EMBL" id="GID64546.1"/>
    </source>
</evidence>
<dbReference type="AlphaFoldDB" id="A0A919IG35"/>
<gene>
    <name evidence="2" type="ORF">Acy02nite_24270</name>
</gene>
<protein>
    <submittedName>
        <fullName evidence="2">Uncharacterized protein</fullName>
    </submittedName>
</protein>
<name>A0A919IG35_9ACTN</name>
<reference evidence="2" key="1">
    <citation type="submission" date="2021-01" db="EMBL/GenBank/DDBJ databases">
        <title>Whole genome shotgun sequence of Actinoplanes cyaneus NBRC 14990.</title>
        <authorList>
            <person name="Komaki H."/>
            <person name="Tamura T."/>
        </authorList>
    </citation>
    <scope>NUCLEOTIDE SEQUENCE</scope>
    <source>
        <strain evidence="2">NBRC 14990</strain>
    </source>
</reference>
<keyword evidence="1" id="KW-0175">Coiled coil</keyword>
<organism evidence="2 3">
    <name type="scientific">Actinoplanes cyaneus</name>
    <dbReference type="NCBI Taxonomy" id="52696"/>
    <lineage>
        <taxon>Bacteria</taxon>
        <taxon>Bacillati</taxon>
        <taxon>Actinomycetota</taxon>
        <taxon>Actinomycetes</taxon>
        <taxon>Micromonosporales</taxon>
        <taxon>Micromonosporaceae</taxon>
        <taxon>Actinoplanes</taxon>
    </lineage>
</organism>
<evidence type="ECO:0000256" key="1">
    <source>
        <dbReference type="SAM" id="Coils"/>
    </source>
</evidence>
<sequence>MDALADLIGWFNAERTTVVVAALALAGIVYSAQSASAARRQARSAKDQAERAREQVALSKQQVDVMLRQVSQAEAVEAAAQQARRESLQPNVLVDIAPGLNDPGVFVLIISNIGASIARNVRIKALDQMVRSDGLKLHELTVFTEPISVMPPGQTRQFFYDVGFQPFKGKSPLRCRFEVDCEGPFGPVETAHYDIDLTPYQGGWAAPTTLHSVVEQMKKAVSSLNSIGKAIHQEHDAARTSFECKIVQSTRMTDDFTTWLPAGEVLRPSNAASDEAAP</sequence>
<dbReference type="EMBL" id="BOMH01000017">
    <property type="protein sequence ID" value="GID64546.1"/>
    <property type="molecule type" value="Genomic_DNA"/>
</dbReference>
<feature type="coiled-coil region" evidence="1">
    <location>
        <begin position="32"/>
        <end position="69"/>
    </location>
</feature>
<dbReference type="RefSeq" id="WP_203740038.1">
    <property type="nucleotide sequence ID" value="NZ_BAAAUC010000034.1"/>
</dbReference>
<dbReference type="Proteomes" id="UP000619479">
    <property type="component" value="Unassembled WGS sequence"/>
</dbReference>
<comment type="caution">
    <text evidence="2">The sequence shown here is derived from an EMBL/GenBank/DDBJ whole genome shotgun (WGS) entry which is preliminary data.</text>
</comment>
<accession>A0A919IG35</accession>
<proteinExistence type="predicted"/>
<evidence type="ECO:0000313" key="3">
    <source>
        <dbReference type="Proteomes" id="UP000619479"/>
    </source>
</evidence>
<keyword evidence="3" id="KW-1185">Reference proteome</keyword>